<accession>A0A6N6W2R1</accession>
<reference evidence="3 4" key="1">
    <citation type="journal article" date="2020" name="Int. J. Syst. Evol. Microbiol.">
        <title>Paraburkholderia madseniana sp. nov., a phenolic acid-degrading bacterium isolated from acidic forest soil.</title>
        <authorList>
            <person name="Wilhelm R.C."/>
            <person name="Murphy S.J.L."/>
            <person name="Feriancek N.M."/>
            <person name="Karasz D.C."/>
            <person name="DeRito C.M."/>
            <person name="Newman J.D."/>
            <person name="Buckley D.H."/>
        </authorList>
    </citation>
    <scope>NUCLEOTIDE SEQUENCE [LARGE SCALE GENOMIC DNA]</scope>
    <source>
        <strain evidence="3 4">RP11</strain>
    </source>
</reference>
<name>A0A6N6W2R1_9BURK</name>
<dbReference type="OrthoDB" id="9849224at2"/>
<organism evidence="3 4">
    <name type="scientific">Paraburkholderia madseniana</name>
    <dbReference type="NCBI Taxonomy" id="2599607"/>
    <lineage>
        <taxon>Bacteria</taxon>
        <taxon>Pseudomonadati</taxon>
        <taxon>Pseudomonadota</taxon>
        <taxon>Betaproteobacteria</taxon>
        <taxon>Burkholderiales</taxon>
        <taxon>Burkholderiaceae</taxon>
        <taxon>Paraburkholderia</taxon>
    </lineage>
</organism>
<gene>
    <name evidence="3" type="ORF">FSO04_39355</name>
</gene>
<sequence>MMSVFNRIKALVFVDETADAKSGEAVEDNSARSEWTSSSSVSGDTPPVNPADGAIGFDLAAMEARIDQGIRSNPAFAQFGAFLALADNIKLAVPEEAQRFKAAQAATGTQVEVLLSAANSYADVLQNESKTFEQRFVSVAQSEIEALGRKEKDLSDQIAELAAQIAQFSAQKDEVARLALEKTGELSKAKIDFETVTARLERQYRQLAQKTHQYLQPAPDG</sequence>
<keyword evidence="1" id="KW-0175">Coiled coil</keyword>
<comment type="caution">
    <text evidence="3">The sequence shown here is derived from an EMBL/GenBank/DDBJ whole genome shotgun (WGS) entry which is preliminary data.</text>
</comment>
<proteinExistence type="predicted"/>
<dbReference type="Proteomes" id="UP000463700">
    <property type="component" value="Unassembled WGS sequence"/>
</dbReference>
<evidence type="ECO:0000256" key="1">
    <source>
        <dbReference type="SAM" id="Coils"/>
    </source>
</evidence>
<evidence type="ECO:0000313" key="3">
    <source>
        <dbReference type="EMBL" id="KAE8754511.1"/>
    </source>
</evidence>
<feature type="coiled-coil region" evidence="1">
    <location>
        <begin position="144"/>
        <end position="171"/>
    </location>
</feature>
<evidence type="ECO:0000256" key="2">
    <source>
        <dbReference type="SAM" id="MobiDB-lite"/>
    </source>
</evidence>
<evidence type="ECO:0000313" key="4">
    <source>
        <dbReference type="Proteomes" id="UP000463700"/>
    </source>
</evidence>
<protein>
    <submittedName>
        <fullName evidence="3">Uncharacterized protein</fullName>
    </submittedName>
</protein>
<dbReference type="RefSeq" id="WP_154566846.1">
    <property type="nucleotide sequence ID" value="NZ_VOSW01000123.1"/>
</dbReference>
<dbReference type="AlphaFoldDB" id="A0A6N6W2R1"/>
<feature type="region of interest" description="Disordered" evidence="2">
    <location>
        <begin position="22"/>
        <end position="49"/>
    </location>
</feature>
<feature type="compositionally biased region" description="Polar residues" evidence="2">
    <location>
        <begin position="32"/>
        <end position="43"/>
    </location>
</feature>
<dbReference type="EMBL" id="VOSW01000123">
    <property type="protein sequence ID" value="KAE8754511.1"/>
    <property type="molecule type" value="Genomic_DNA"/>
</dbReference>